<dbReference type="OrthoDB" id="2326446at2759"/>
<dbReference type="AlphaFoldDB" id="A0A2A9P5F7"/>
<organism evidence="1 2">
    <name type="scientific">Ophiocordyceps unilateralis</name>
    <name type="common">Zombie-ant fungus</name>
    <name type="synonym">Torrubia unilateralis</name>
    <dbReference type="NCBI Taxonomy" id="268505"/>
    <lineage>
        <taxon>Eukaryota</taxon>
        <taxon>Fungi</taxon>
        <taxon>Dikarya</taxon>
        <taxon>Ascomycota</taxon>
        <taxon>Pezizomycotina</taxon>
        <taxon>Sordariomycetes</taxon>
        <taxon>Hypocreomycetidae</taxon>
        <taxon>Hypocreales</taxon>
        <taxon>Ophiocordycipitaceae</taxon>
        <taxon>Ophiocordyceps</taxon>
    </lineage>
</organism>
<keyword evidence="2" id="KW-1185">Reference proteome</keyword>
<name>A0A2A9P5F7_OPHUN</name>
<evidence type="ECO:0008006" key="3">
    <source>
        <dbReference type="Google" id="ProtNLM"/>
    </source>
</evidence>
<accession>A0A2A9P5F7</accession>
<evidence type="ECO:0000313" key="1">
    <source>
        <dbReference type="EMBL" id="PFH56100.1"/>
    </source>
</evidence>
<dbReference type="STRING" id="268505.A0A2A9P5F7"/>
<reference evidence="1 2" key="2">
    <citation type="journal article" date="2017" name="Sci. Rep.">
        <title>Ant-infecting Ophiocordyceps genomes reveal a high diversity of potential behavioral manipulation genes and a possible major role for enterotoxins.</title>
        <authorList>
            <person name="de Bekker C."/>
            <person name="Ohm R.A."/>
            <person name="Evans H.C."/>
            <person name="Brachmann A."/>
            <person name="Hughes D.P."/>
        </authorList>
    </citation>
    <scope>NUCLEOTIDE SEQUENCE [LARGE SCALE GENOMIC DNA]</scope>
    <source>
        <strain evidence="1 2">SC16a</strain>
    </source>
</reference>
<dbReference type="Proteomes" id="UP000037136">
    <property type="component" value="Unassembled WGS sequence"/>
</dbReference>
<dbReference type="EMBL" id="LAZP02000662">
    <property type="protein sequence ID" value="PFH56100.1"/>
    <property type="molecule type" value="Genomic_DNA"/>
</dbReference>
<evidence type="ECO:0000313" key="2">
    <source>
        <dbReference type="Proteomes" id="UP000037136"/>
    </source>
</evidence>
<comment type="caution">
    <text evidence="1">The sequence shown here is derived from an EMBL/GenBank/DDBJ whole genome shotgun (WGS) entry which is preliminary data.</text>
</comment>
<reference evidence="1 2" key="1">
    <citation type="journal article" date="2015" name="BMC Genomics">
        <title>Gene expression during zombie ant biting behavior reflects the complexity underlying fungal parasitic behavioral manipulation.</title>
        <authorList>
            <person name="de Bekker C."/>
            <person name="Ohm R.A."/>
            <person name="Loreto R.G."/>
            <person name="Sebastian A."/>
            <person name="Albert I."/>
            <person name="Merrow M."/>
            <person name="Brachmann A."/>
            <person name="Hughes D.P."/>
        </authorList>
    </citation>
    <scope>NUCLEOTIDE SEQUENCE [LARGE SCALE GENOMIC DNA]</scope>
    <source>
        <strain evidence="1 2">SC16a</strain>
    </source>
</reference>
<proteinExistence type="predicted"/>
<protein>
    <recommendedName>
        <fullName evidence="3">N-acetyltransferase domain-containing protein</fullName>
    </recommendedName>
</protein>
<gene>
    <name evidence="1" type="ORF">XA68_17069</name>
</gene>
<sequence length="167" mass="18523">MVNQELEPLIDSAAAVGGNARTASGRTFHPVGHVALEALCDRNARFGLPATTYWVKSLYISWPLQYCGLGRAAMTQVERAAAQPPFNSTFIGLDTLPGHFQRSDQVLSMAFDSRGVDRPTELRTNEDWFRRQGYRVIGSDSCLYCRRDPVSGRVAALPGLFFKKALR</sequence>